<sequence>MGPLWRCGNGMGPFGGVGMGWGPCGGVAMRWALRWCGNEMGPKGPVVVWQYGMGQVEEEDWSCGGSGGQLLRIEGAHMGNDDDWTGVR</sequence>
<name>A0AAE1FI20_PETCI</name>
<organism evidence="1 2">
    <name type="scientific">Petrolisthes cinctipes</name>
    <name type="common">Flat porcelain crab</name>
    <dbReference type="NCBI Taxonomy" id="88211"/>
    <lineage>
        <taxon>Eukaryota</taxon>
        <taxon>Metazoa</taxon>
        <taxon>Ecdysozoa</taxon>
        <taxon>Arthropoda</taxon>
        <taxon>Crustacea</taxon>
        <taxon>Multicrustacea</taxon>
        <taxon>Malacostraca</taxon>
        <taxon>Eumalacostraca</taxon>
        <taxon>Eucarida</taxon>
        <taxon>Decapoda</taxon>
        <taxon>Pleocyemata</taxon>
        <taxon>Anomura</taxon>
        <taxon>Galatheoidea</taxon>
        <taxon>Porcellanidae</taxon>
        <taxon>Petrolisthes</taxon>
    </lineage>
</organism>
<dbReference type="AlphaFoldDB" id="A0AAE1FI20"/>
<gene>
    <name evidence="1" type="ORF">Pcinc_021384</name>
</gene>
<comment type="caution">
    <text evidence="1">The sequence shown here is derived from an EMBL/GenBank/DDBJ whole genome shotgun (WGS) entry which is preliminary data.</text>
</comment>
<dbReference type="Proteomes" id="UP001286313">
    <property type="component" value="Unassembled WGS sequence"/>
</dbReference>
<dbReference type="EMBL" id="JAWQEG010002205">
    <property type="protein sequence ID" value="KAK3873617.1"/>
    <property type="molecule type" value="Genomic_DNA"/>
</dbReference>
<evidence type="ECO:0000313" key="2">
    <source>
        <dbReference type="Proteomes" id="UP001286313"/>
    </source>
</evidence>
<proteinExistence type="predicted"/>
<keyword evidence="2" id="KW-1185">Reference proteome</keyword>
<protein>
    <submittedName>
        <fullName evidence="1">Uncharacterized protein</fullName>
    </submittedName>
</protein>
<reference evidence="1" key="1">
    <citation type="submission" date="2023-10" db="EMBL/GenBank/DDBJ databases">
        <title>Genome assemblies of two species of porcelain crab, Petrolisthes cinctipes and Petrolisthes manimaculis (Anomura: Porcellanidae).</title>
        <authorList>
            <person name="Angst P."/>
        </authorList>
    </citation>
    <scope>NUCLEOTIDE SEQUENCE</scope>
    <source>
        <strain evidence="1">PB745_01</strain>
        <tissue evidence="1">Gill</tissue>
    </source>
</reference>
<evidence type="ECO:0000313" key="1">
    <source>
        <dbReference type="EMBL" id="KAK3873617.1"/>
    </source>
</evidence>
<accession>A0AAE1FI20</accession>